<evidence type="ECO:0000313" key="3">
    <source>
        <dbReference type="Proteomes" id="UP000008461"/>
    </source>
</evidence>
<keyword evidence="2" id="KW-0808">Transferase</keyword>
<reference evidence="2 3" key="1">
    <citation type="journal article" date="2011" name="Stand. Genomic Sci.">
        <title>Complete genome sequence of Haliscomenobacter hydrossis type strain (O).</title>
        <authorList>
            <consortium name="US DOE Joint Genome Institute (JGI-PGF)"/>
            <person name="Daligault H."/>
            <person name="Lapidus A."/>
            <person name="Zeytun A."/>
            <person name="Nolan M."/>
            <person name="Lucas S."/>
            <person name="Del Rio T.G."/>
            <person name="Tice H."/>
            <person name="Cheng J.F."/>
            <person name="Tapia R."/>
            <person name="Han C."/>
            <person name="Goodwin L."/>
            <person name="Pitluck S."/>
            <person name="Liolios K."/>
            <person name="Pagani I."/>
            <person name="Ivanova N."/>
            <person name="Huntemann M."/>
            <person name="Mavromatis K."/>
            <person name="Mikhailova N."/>
            <person name="Pati A."/>
            <person name="Chen A."/>
            <person name="Palaniappan K."/>
            <person name="Land M."/>
            <person name="Hauser L."/>
            <person name="Brambilla E.M."/>
            <person name="Rohde M."/>
            <person name="Verbarg S."/>
            <person name="Goker M."/>
            <person name="Bristow J."/>
            <person name="Eisen J.A."/>
            <person name="Markowitz V."/>
            <person name="Hugenholtz P."/>
            <person name="Kyrpides N.C."/>
            <person name="Klenk H.P."/>
            <person name="Woyke T."/>
        </authorList>
    </citation>
    <scope>NUCLEOTIDE SEQUENCE [LARGE SCALE GENOMIC DNA]</scope>
    <source>
        <strain evidence="3">ATCC 27775 / DSM 1100 / LMG 10767 / O</strain>
    </source>
</reference>
<proteinExistence type="inferred from homology"/>
<dbReference type="EC" id="2.7.1.2" evidence="2"/>
<dbReference type="PANTHER" id="PTHR18964:SF149">
    <property type="entry name" value="BIFUNCTIONAL UDP-N-ACETYLGLUCOSAMINE 2-EPIMERASE_N-ACETYLMANNOSAMINE KINASE"/>
    <property type="match status" value="1"/>
</dbReference>
<dbReference type="KEGG" id="hhy:Halhy_1277"/>
<dbReference type="RefSeq" id="WP_013763727.1">
    <property type="nucleotide sequence ID" value="NC_015510.1"/>
</dbReference>
<dbReference type="PROSITE" id="PS01125">
    <property type="entry name" value="ROK"/>
    <property type="match status" value="1"/>
</dbReference>
<dbReference type="InterPro" id="IPR043129">
    <property type="entry name" value="ATPase_NBD"/>
</dbReference>
<protein>
    <submittedName>
        <fullName evidence="2">Glucokinase</fullName>
        <ecNumber evidence="2">2.7.1.2</ecNumber>
    </submittedName>
</protein>
<dbReference type="STRING" id="760192.Halhy_1277"/>
<organism evidence="2 3">
    <name type="scientific">Haliscomenobacter hydrossis (strain ATCC 27775 / DSM 1100 / LMG 10767 / O)</name>
    <dbReference type="NCBI Taxonomy" id="760192"/>
    <lineage>
        <taxon>Bacteria</taxon>
        <taxon>Pseudomonadati</taxon>
        <taxon>Bacteroidota</taxon>
        <taxon>Saprospiria</taxon>
        <taxon>Saprospirales</taxon>
        <taxon>Haliscomenobacteraceae</taxon>
        <taxon>Haliscomenobacter</taxon>
    </lineage>
</organism>
<dbReference type="eggNOG" id="COG1940">
    <property type="taxonomic scope" value="Bacteria"/>
</dbReference>
<dbReference type="Gene3D" id="3.30.420.40">
    <property type="match status" value="2"/>
</dbReference>
<evidence type="ECO:0000313" key="2">
    <source>
        <dbReference type="EMBL" id="AEE49172.1"/>
    </source>
</evidence>
<dbReference type="OrthoDB" id="9810372at2"/>
<dbReference type="CDD" id="cd23763">
    <property type="entry name" value="ASKHA_ATPase_ROK"/>
    <property type="match status" value="1"/>
</dbReference>
<dbReference type="Pfam" id="PF00480">
    <property type="entry name" value="ROK"/>
    <property type="match status" value="1"/>
</dbReference>
<reference key="2">
    <citation type="submission" date="2011-04" db="EMBL/GenBank/DDBJ databases">
        <title>Complete sequence of chromosome of Haliscomenobacter hydrossis DSM 1100.</title>
        <authorList>
            <consortium name="US DOE Joint Genome Institute (JGI-PGF)"/>
            <person name="Lucas S."/>
            <person name="Han J."/>
            <person name="Lapidus A."/>
            <person name="Bruce D."/>
            <person name="Goodwin L."/>
            <person name="Pitluck S."/>
            <person name="Peters L."/>
            <person name="Kyrpides N."/>
            <person name="Mavromatis K."/>
            <person name="Ivanova N."/>
            <person name="Ovchinnikova G."/>
            <person name="Pagani I."/>
            <person name="Daligault H."/>
            <person name="Detter J.C."/>
            <person name="Han C."/>
            <person name="Land M."/>
            <person name="Hauser L."/>
            <person name="Markowitz V."/>
            <person name="Cheng J.-F."/>
            <person name="Hugenholtz P."/>
            <person name="Woyke T."/>
            <person name="Wu D."/>
            <person name="Verbarg S."/>
            <person name="Frueling A."/>
            <person name="Brambilla E."/>
            <person name="Klenk H.-P."/>
            <person name="Eisen J.A."/>
        </authorList>
    </citation>
    <scope>NUCLEOTIDE SEQUENCE</scope>
    <source>
        <strain>DSM 1100</strain>
    </source>
</reference>
<dbReference type="Proteomes" id="UP000008461">
    <property type="component" value="Chromosome"/>
</dbReference>
<dbReference type="PANTHER" id="PTHR18964">
    <property type="entry name" value="ROK (REPRESSOR, ORF, KINASE) FAMILY"/>
    <property type="match status" value="1"/>
</dbReference>
<dbReference type="InterPro" id="IPR000600">
    <property type="entry name" value="ROK"/>
</dbReference>
<sequence length="300" mass="32313">MLAIGMDLGGTAVKAVVIDHYGNVLKTMSKPLGQHATSIDEWNWKGVVKSVAADLMEEFKGRITAMGMSAPGICNEENTAIYSMPGRFYGLEKFIWTEYLDHETWILNDAHSALMAEAQFGAAKGYKHAILLTLGTGVGGGIIIDGKLLQGRNMMAGHLGHITVDADNPELDIFKIPGSIEDHIGNATIEKRTYNRYEATHELEAAYRAGDPVATYVWLSSVRKLSIAMCSLINALSPEVFVLGGGIAQAGDSLMKPLAAFMEIHEWRPRGEGVPVVVAHHGEHAGAIGAAAFAIRQSTK</sequence>
<dbReference type="HOGENOM" id="CLU_036604_0_4_10"/>
<comment type="similarity">
    <text evidence="1">Belongs to the ROK (NagC/XylR) family.</text>
</comment>
<dbReference type="AlphaFoldDB" id="F4KV06"/>
<name>F4KV06_HALH1</name>
<accession>F4KV06</accession>
<keyword evidence="3" id="KW-1185">Reference proteome</keyword>
<gene>
    <name evidence="2" type="ordered locus">Halhy_1277</name>
</gene>
<evidence type="ECO:0000256" key="1">
    <source>
        <dbReference type="ARBA" id="ARBA00006479"/>
    </source>
</evidence>
<dbReference type="InterPro" id="IPR049874">
    <property type="entry name" value="ROK_cs"/>
</dbReference>
<dbReference type="GO" id="GO:0004340">
    <property type="term" value="F:glucokinase activity"/>
    <property type="evidence" value="ECO:0007669"/>
    <property type="project" value="UniProtKB-EC"/>
</dbReference>
<dbReference type="EMBL" id="CP002691">
    <property type="protein sequence ID" value="AEE49172.1"/>
    <property type="molecule type" value="Genomic_DNA"/>
</dbReference>
<dbReference type="SUPFAM" id="SSF53067">
    <property type="entry name" value="Actin-like ATPase domain"/>
    <property type="match status" value="1"/>
</dbReference>